<organism evidence="1 2">
    <name type="scientific">Alicyclobacillus acidoterrestris (strain ATCC 49025 / DSM 3922 / CIP 106132 / NCIMB 13137 / GD3B)</name>
    <dbReference type="NCBI Taxonomy" id="1356854"/>
    <lineage>
        <taxon>Bacteria</taxon>
        <taxon>Bacillati</taxon>
        <taxon>Bacillota</taxon>
        <taxon>Bacilli</taxon>
        <taxon>Bacillales</taxon>
        <taxon>Alicyclobacillaceae</taxon>
        <taxon>Alicyclobacillus</taxon>
    </lineage>
</organism>
<proteinExistence type="predicted"/>
<evidence type="ECO:0000313" key="2">
    <source>
        <dbReference type="Proteomes" id="UP000829401"/>
    </source>
</evidence>
<accession>A0A9E6ZIF6</accession>
<dbReference type="AlphaFoldDB" id="T0DQ85"/>
<dbReference type="Proteomes" id="UP000829401">
    <property type="component" value="Chromosome"/>
</dbReference>
<reference evidence="2" key="1">
    <citation type="journal article" date="2022" name="G3 (Bethesda)">
        <title>Unveiling the complete genome sequence of Alicyclobacillus acidoterrestris DSM 3922T, a taint-producing strain.</title>
        <authorList>
            <person name="Leonardo I.C."/>
            <person name="Barreto Crespo M.T."/>
            <person name="Gaspar F.B."/>
        </authorList>
    </citation>
    <scope>NUCLEOTIDE SEQUENCE [LARGE SCALE GENOMIC DNA]</scope>
    <source>
        <strain evidence="2">DSM 3922</strain>
    </source>
</reference>
<protein>
    <submittedName>
        <fullName evidence="1">Uncharacterized protein</fullName>
    </submittedName>
</protein>
<dbReference type="KEGG" id="aaco:K1I37_03490"/>
<accession>T0DQ85</accession>
<dbReference type="RefSeq" id="WP_021295359.1">
    <property type="nucleotide sequence ID" value="NZ_AURB01000062.1"/>
</dbReference>
<sequence length="65" mass="7122">MSRYCVKIDHDRVWLVCSSGLTGSTADAEQIADHLAVGAIFFARCFSLLPGRYRMSVSAVNSNVK</sequence>
<name>T0DQ85_ALIAG</name>
<gene>
    <name evidence="1" type="ORF">K1I37_03490</name>
</gene>
<evidence type="ECO:0000313" key="1">
    <source>
        <dbReference type="EMBL" id="UNO49618.1"/>
    </source>
</evidence>
<dbReference type="EMBL" id="CP080467">
    <property type="protein sequence ID" value="UNO49618.1"/>
    <property type="molecule type" value="Genomic_DNA"/>
</dbReference>
<keyword evidence="2" id="KW-1185">Reference proteome</keyword>